<feature type="transmembrane region" description="Helical" evidence="7">
    <location>
        <begin position="434"/>
        <end position="455"/>
    </location>
</feature>
<feature type="transmembrane region" description="Helical" evidence="7">
    <location>
        <begin position="176"/>
        <end position="199"/>
    </location>
</feature>
<name>B4JCU1_DROGR</name>
<feature type="transmembrane region" description="Helical" evidence="7">
    <location>
        <begin position="6"/>
        <end position="24"/>
    </location>
</feature>
<dbReference type="STRING" id="7222.B4JCU1"/>
<feature type="domain" description="Major facilitator superfamily (MFS) profile" evidence="8">
    <location>
        <begin position="11"/>
        <end position="458"/>
    </location>
</feature>
<protein>
    <submittedName>
        <fullName evidence="9">GH11095</fullName>
    </submittedName>
</protein>
<feature type="transmembrane region" description="Helical" evidence="7">
    <location>
        <begin position="205"/>
        <end position="224"/>
    </location>
</feature>
<dbReference type="HOGENOM" id="CLU_001265_5_0_1"/>
<keyword evidence="2" id="KW-0813">Transport</keyword>
<gene>
    <name evidence="9" type="primary">Dgri\GH11095</name>
    <name evidence="9" type="ORF">Dgri_GH11095</name>
</gene>
<evidence type="ECO:0000313" key="9">
    <source>
        <dbReference type="EMBL" id="EDW03180.1"/>
    </source>
</evidence>
<dbReference type="FunFam" id="1.20.1250.20:FF:000003">
    <property type="entry name" value="Solute carrier family 17 member 3"/>
    <property type="match status" value="1"/>
</dbReference>
<dbReference type="Pfam" id="PF07690">
    <property type="entry name" value="MFS_1"/>
    <property type="match status" value="1"/>
</dbReference>
<evidence type="ECO:0000256" key="2">
    <source>
        <dbReference type="ARBA" id="ARBA00022448"/>
    </source>
</evidence>
<dbReference type="OrthoDB" id="2985014at2759"/>
<dbReference type="eggNOG" id="KOG2532">
    <property type="taxonomic scope" value="Eukaryota"/>
</dbReference>
<dbReference type="GO" id="GO:0016020">
    <property type="term" value="C:membrane"/>
    <property type="evidence" value="ECO:0007669"/>
    <property type="project" value="UniProtKB-SubCell"/>
</dbReference>
<dbReference type="PROSITE" id="PS50850">
    <property type="entry name" value="MFS"/>
    <property type="match status" value="1"/>
</dbReference>
<dbReference type="AlphaFoldDB" id="B4JCU1"/>
<dbReference type="InterPro" id="IPR050382">
    <property type="entry name" value="MFS_Na/Anion_cotransporter"/>
</dbReference>
<accession>B4JCU1</accession>
<dbReference type="PhylomeDB" id="B4JCU1"/>
<evidence type="ECO:0000256" key="6">
    <source>
        <dbReference type="ARBA" id="ARBA00023136"/>
    </source>
</evidence>
<evidence type="ECO:0000256" key="7">
    <source>
        <dbReference type="SAM" id="Phobius"/>
    </source>
</evidence>
<dbReference type="Gene3D" id="1.20.1250.20">
    <property type="entry name" value="MFS general substrate transporter like domains"/>
    <property type="match status" value="2"/>
</dbReference>
<evidence type="ECO:0000256" key="3">
    <source>
        <dbReference type="ARBA" id="ARBA00022692"/>
    </source>
</evidence>
<dbReference type="InterPro" id="IPR020846">
    <property type="entry name" value="MFS_dom"/>
</dbReference>
<keyword evidence="3 7" id="KW-0812">Transmembrane</keyword>
<feature type="transmembrane region" description="Helical" evidence="7">
    <location>
        <begin position="366"/>
        <end position="384"/>
    </location>
</feature>
<feature type="transmembrane region" description="Helical" evidence="7">
    <location>
        <begin position="111"/>
        <end position="131"/>
    </location>
</feature>
<evidence type="ECO:0000259" key="8">
    <source>
        <dbReference type="PROSITE" id="PS50850"/>
    </source>
</evidence>
<keyword evidence="5 7" id="KW-1133">Transmembrane helix</keyword>
<dbReference type="Proteomes" id="UP000001070">
    <property type="component" value="Unassembled WGS sequence"/>
</dbReference>
<proteinExistence type="predicted"/>
<keyword evidence="10" id="KW-1185">Reference proteome</keyword>
<evidence type="ECO:0000256" key="5">
    <source>
        <dbReference type="ARBA" id="ARBA00022989"/>
    </source>
</evidence>
<dbReference type="EMBL" id="CH916368">
    <property type="protein sequence ID" value="EDW03180.1"/>
    <property type="molecule type" value="Genomic_DNA"/>
</dbReference>
<sequence>MPGCLLPQRVVTTLIGFFALVWAYTHRVSISHVITELVVPINRTDSNTEQEDVCPPEEADGGREVGTLINNLGIYEWSEQMQGYVLGSFYIGYLITHMPGGIVADKYGAKWVLAICMGVSTLCTIFCPLAIEYGEQWGLMCVRIMMGAAQGLLFPSLTTLLSAWVPTKERGKLGTLCYSGVTAGTVVSNLGSGLMLHAFHWSVTLYVFAIVTAIWFIIFIFLCSSEPSSHLCIKPKEMAYLDEEIPKKSGNKVPIPWKEIMLSKEMFAVIVSQIGHDWGYFVMISCLPKYMANVLQFSVRSNGIVTALPFIAMFLSTLLFGHVADWIIRSGKLTITVERKLFTIIGAFFPGLFMVLASYAGCNKTLVVTLFTISMFVMGPYYSGQKLTPLDMAPSYSGTIMAITNGLGSLAGMLSPPIVGLLTPNATMNEWRMVFWLGFAILVISAIVFAIWGTAEVQPYDPRFAEKKAG</sequence>
<dbReference type="OMA" id="FWIWGTA"/>
<dbReference type="InterPro" id="IPR036259">
    <property type="entry name" value="MFS_trans_sf"/>
</dbReference>
<keyword evidence="4" id="KW-0769">Symport</keyword>
<feature type="transmembrane region" description="Helical" evidence="7">
    <location>
        <begin position="340"/>
        <end position="360"/>
    </location>
</feature>
<evidence type="ECO:0000256" key="1">
    <source>
        <dbReference type="ARBA" id="ARBA00004141"/>
    </source>
</evidence>
<dbReference type="SUPFAM" id="SSF103473">
    <property type="entry name" value="MFS general substrate transporter"/>
    <property type="match status" value="1"/>
</dbReference>
<comment type="subcellular location">
    <subcellularLocation>
        <location evidence="1">Membrane</location>
        <topology evidence="1">Multi-pass membrane protein</topology>
    </subcellularLocation>
</comment>
<evidence type="ECO:0000256" key="4">
    <source>
        <dbReference type="ARBA" id="ARBA00022847"/>
    </source>
</evidence>
<dbReference type="PANTHER" id="PTHR11662">
    <property type="entry name" value="SOLUTE CARRIER FAMILY 17"/>
    <property type="match status" value="1"/>
</dbReference>
<feature type="transmembrane region" description="Helical" evidence="7">
    <location>
        <begin position="304"/>
        <end position="328"/>
    </location>
</feature>
<dbReference type="GO" id="GO:0006820">
    <property type="term" value="P:monoatomic anion transport"/>
    <property type="evidence" value="ECO:0007669"/>
    <property type="project" value="TreeGrafter"/>
</dbReference>
<dbReference type="PANTHER" id="PTHR11662:SF415">
    <property type="entry name" value="AT30085P-RELATED"/>
    <property type="match status" value="1"/>
</dbReference>
<organism evidence="10">
    <name type="scientific">Drosophila grimshawi</name>
    <name type="common">Hawaiian fruit fly</name>
    <name type="synonym">Idiomyia grimshawi</name>
    <dbReference type="NCBI Taxonomy" id="7222"/>
    <lineage>
        <taxon>Eukaryota</taxon>
        <taxon>Metazoa</taxon>
        <taxon>Ecdysozoa</taxon>
        <taxon>Arthropoda</taxon>
        <taxon>Hexapoda</taxon>
        <taxon>Insecta</taxon>
        <taxon>Pterygota</taxon>
        <taxon>Neoptera</taxon>
        <taxon>Endopterygota</taxon>
        <taxon>Diptera</taxon>
        <taxon>Brachycera</taxon>
        <taxon>Muscomorpha</taxon>
        <taxon>Ephydroidea</taxon>
        <taxon>Drosophilidae</taxon>
        <taxon>Drosophila</taxon>
        <taxon>Hawaiian Drosophila</taxon>
    </lineage>
</organism>
<keyword evidence="6 7" id="KW-0472">Membrane</keyword>
<dbReference type="InParanoid" id="B4JCU1"/>
<evidence type="ECO:0000313" key="10">
    <source>
        <dbReference type="Proteomes" id="UP000001070"/>
    </source>
</evidence>
<dbReference type="GO" id="GO:0015293">
    <property type="term" value="F:symporter activity"/>
    <property type="evidence" value="ECO:0007669"/>
    <property type="project" value="UniProtKB-KW"/>
</dbReference>
<feature type="transmembrane region" description="Helical" evidence="7">
    <location>
        <begin position="396"/>
        <end position="414"/>
    </location>
</feature>
<dbReference type="FunFam" id="1.20.1250.20:FF:000423">
    <property type="entry name" value="Putative inorganic phosphate cotransporter-like Protein"/>
    <property type="match status" value="1"/>
</dbReference>
<reference evidence="9 10" key="1">
    <citation type="journal article" date="2007" name="Nature">
        <title>Evolution of genes and genomes on the Drosophila phylogeny.</title>
        <authorList>
            <consortium name="Drosophila 12 Genomes Consortium"/>
            <person name="Clark A.G."/>
            <person name="Eisen M.B."/>
            <person name="Smith D.R."/>
            <person name="Bergman C.M."/>
            <person name="Oliver B."/>
            <person name="Markow T.A."/>
            <person name="Kaufman T.C."/>
            <person name="Kellis M."/>
            <person name="Gelbart W."/>
            <person name="Iyer V.N."/>
            <person name="Pollard D.A."/>
            <person name="Sackton T.B."/>
            <person name="Larracuente A.M."/>
            <person name="Singh N.D."/>
            <person name="Abad J.P."/>
            <person name="Abt D.N."/>
            <person name="Adryan B."/>
            <person name="Aguade M."/>
            <person name="Akashi H."/>
            <person name="Anderson W.W."/>
            <person name="Aquadro C.F."/>
            <person name="Ardell D.H."/>
            <person name="Arguello R."/>
            <person name="Artieri C.G."/>
            <person name="Barbash D.A."/>
            <person name="Barker D."/>
            <person name="Barsanti P."/>
            <person name="Batterham P."/>
            <person name="Batzoglou S."/>
            <person name="Begun D."/>
            <person name="Bhutkar A."/>
            <person name="Blanco E."/>
            <person name="Bosak S.A."/>
            <person name="Bradley R.K."/>
            <person name="Brand A.D."/>
            <person name="Brent M.R."/>
            <person name="Brooks A.N."/>
            <person name="Brown R.H."/>
            <person name="Butlin R.K."/>
            <person name="Caggese C."/>
            <person name="Calvi B.R."/>
            <person name="Bernardo de Carvalho A."/>
            <person name="Caspi A."/>
            <person name="Castrezana S."/>
            <person name="Celniker S.E."/>
            <person name="Chang J.L."/>
            <person name="Chapple C."/>
            <person name="Chatterji S."/>
            <person name="Chinwalla A."/>
            <person name="Civetta A."/>
            <person name="Clifton S.W."/>
            <person name="Comeron J.M."/>
            <person name="Costello J.C."/>
            <person name="Coyne J.A."/>
            <person name="Daub J."/>
            <person name="David R.G."/>
            <person name="Delcher A.L."/>
            <person name="Delehaunty K."/>
            <person name="Do C.B."/>
            <person name="Ebling H."/>
            <person name="Edwards K."/>
            <person name="Eickbush T."/>
            <person name="Evans J.D."/>
            <person name="Filipski A."/>
            <person name="Findeiss S."/>
            <person name="Freyhult E."/>
            <person name="Fulton L."/>
            <person name="Fulton R."/>
            <person name="Garcia A.C."/>
            <person name="Gardiner A."/>
            <person name="Garfield D.A."/>
            <person name="Garvin B.E."/>
            <person name="Gibson G."/>
            <person name="Gilbert D."/>
            <person name="Gnerre S."/>
            <person name="Godfrey J."/>
            <person name="Good R."/>
            <person name="Gotea V."/>
            <person name="Gravely B."/>
            <person name="Greenberg A.J."/>
            <person name="Griffiths-Jones S."/>
            <person name="Gross S."/>
            <person name="Guigo R."/>
            <person name="Gustafson E.A."/>
            <person name="Haerty W."/>
            <person name="Hahn M.W."/>
            <person name="Halligan D.L."/>
            <person name="Halpern A.L."/>
            <person name="Halter G.M."/>
            <person name="Han M.V."/>
            <person name="Heger A."/>
            <person name="Hillier L."/>
            <person name="Hinrichs A.S."/>
            <person name="Holmes I."/>
            <person name="Hoskins R.A."/>
            <person name="Hubisz M.J."/>
            <person name="Hultmark D."/>
            <person name="Huntley M.A."/>
            <person name="Jaffe D.B."/>
            <person name="Jagadeeshan S."/>
            <person name="Jeck W.R."/>
            <person name="Johnson J."/>
            <person name="Jones C.D."/>
            <person name="Jordan W.C."/>
            <person name="Karpen G.H."/>
            <person name="Kataoka E."/>
            <person name="Keightley P.D."/>
            <person name="Kheradpour P."/>
            <person name="Kirkness E.F."/>
            <person name="Koerich L.B."/>
            <person name="Kristiansen K."/>
            <person name="Kudrna D."/>
            <person name="Kulathinal R.J."/>
            <person name="Kumar S."/>
            <person name="Kwok R."/>
            <person name="Lander E."/>
            <person name="Langley C.H."/>
            <person name="Lapoint R."/>
            <person name="Lazzaro B.P."/>
            <person name="Lee S.J."/>
            <person name="Levesque L."/>
            <person name="Li R."/>
            <person name="Lin C.F."/>
            <person name="Lin M.F."/>
            <person name="Lindblad-Toh K."/>
            <person name="Llopart A."/>
            <person name="Long M."/>
            <person name="Low L."/>
            <person name="Lozovsky E."/>
            <person name="Lu J."/>
            <person name="Luo M."/>
            <person name="Machado C.A."/>
            <person name="Makalowski W."/>
            <person name="Marzo M."/>
            <person name="Matsuda M."/>
            <person name="Matzkin L."/>
            <person name="McAllister B."/>
            <person name="McBride C.S."/>
            <person name="McKernan B."/>
            <person name="McKernan K."/>
            <person name="Mendez-Lago M."/>
            <person name="Minx P."/>
            <person name="Mollenhauer M.U."/>
            <person name="Montooth K."/>
            <person name="Mount S.M."/>
            <person name="Mu X."/>
            <person name="Myers E."/>
            <person name="Negre B."/>
            <person name="Newfeld S."/>
            <person name="Nielsen R."/>
            <person name="Noor M.A."/>
            <person name="O'Grady P."/>
            <person name="Pachter L."/>
            <person name="Papaceit M."/>
            <person name="Parisi M.J."/>
            <person name="Parisi M."/>
            <person name="Parts L."/>
            <person name="Pedersen J.S."/>
            <person name="Pesole G."/>
            <person name="Phillippy A.M."/>
            <person name="Ponting C.P."/>
            <person name="Pop M."/>
            <person name="Porcelli D."/>
            <person name="Powell J.R."/>
            <person name="Prohaska S."/>
            <person name="Pruitt K."/>
            <person name="Puig M."/>
            <person name="Quesneville H."/>
            <person name="Ram K.R."/>
            <person name="Rand D."/>
            <person name="Rasmussen M.D."/>
            <person name="Reed L.K."/>
            <person name="Reenan R."/>
            <person name="Reily A."/>
            <person name="Remington K.A."/>
            <person name="Rieger T.T."/>
            <person name="Ritchie M.G."/>
            <person name="Robin C."/>
            <person name="Rogers Y.H."/>
            <person name="Rohde C."/>
            <person name="Rozas J."/>
            <person name="Rubenfield M.J."/>
            <person name="Ruiz A."/>
            <person name="Russo S."/>
            <person name="Salzberg S.L."/>
            <person name="Sanchez-Gracia A."/>
            <person name="Saranga D.J."/>
            <person name="Sato H."/>
            <person name="Schaeffer S.W."/>
            <person name="Schatz M.C."/>
            <person name="Schlenke T."/>
            <person name="Schwartz R."/>
            <person name="Segarra C."/>
            <person name="Singh R.S."/>
            <person name="Sirot L."/>
            <person name="Sirota M."/>
            <person name="Sisneros N.B."/>
            <person name="Smith C.D."/>
            <person name="Smith T.F."/>
            <person name="Spieth J."/>
            <person name="Stage D.E."/>
            <person name="Stark A."/>
            <person name="Stephan W."/>
            <person name="Strausberg R.L."/>
            <person name="Strempel S."/>
            <person name="Sturgill D."/>
            <person name="Sutton G."/>
            <person name="Sutton G.G."/>
            <person name="Tao W."/>
            <person name="Teichmann S."/>
            <person name="Tobari Y.N."/>
            <person name="Tomimura Y."/>
            <person name="Tsolas J.M."/>
            <person name="Valente V.L."/>
            <person name="Venter E."/>
            <person name="Venter J.C."/>
            <person name="Vicario S."/>
            <person name="Vieira F.G."/>
            <person name="Vilella A.J."/>
            <person name="Villasante A."/>
            <person name="Walenz B."/>
            <person name="Wang J."/>
            <person name="Wasserman M."/>
            <person name="Watts T."/>
            <person name="Wilson D."/>
            <person name="Wilson R.K."/>
            <person name="Wing R.A."/>
            <person name="Wolfner M.F."/>
            <person name="Wong A."/>
            <person name="Wong G.K."/>
            <person name="Wu C.I."/>
            <person name="Wu G."/>
            <person name="Yamamoto D."/>
            <person name="Yang H.P."/>
            <person name="Yang S.P."/>
            <person name="Yorke J.A."/>
            <person name="Yoshida K."/>
            <person name="Zdobnov E."/>
            <person name="Zhang P."/>
            <person name="Zhang Y."/>
            <person name="Zimin A.V."/>
            <person name="Baldwin J."/>
            <person name="Abdouelleil A."/>
            <person name="Abdulkadir J."/>
            <person name="Abebe A."/>
            <person name="Abera B."/>
            <person name="Abreu J."/>
            <person name="Acer S.C."/>
            <person name="Aftuck L."/>
            <person name="Alexander A."/>
            <person name="An P."/>
            <person name="Anderson E."/>
            <person name="Anderson S."/>
            <person name="Arachi H."/>
            <person name="Azer M."/>
            <person name="Bachantsang P."/>
            <person name="Barry A."/>
            <person name="Bayul T."/>
            <person name="Berlin A."/>
            <person name="Bessette D."/>
            <person name="Bloom T."/>
            <person name="Blye J."/>
            <person name="Boguslavskiy L."/>
            <person name="Bonnet C."/>
            <person name="Boukhgalter B."/>
            <person name="Bourzgui I."/>
            <person name="Brown A."/>
            <person name="Cahill P."/>
            <person name="Channer S."/>
            <person name="Cheshatsang Y."/>
            <person name="Chuda L."/>
            <person name="Citroen M."/>
            <person name="Collymore A."/>
            <person name="Cooke P."/>
            <person name="Costello M."/>
            <person name="D'Aco K."/>
            <person name="Daza R."/>
            <person name="De Haan G."/>
            <person name="DeGray S."/>
            <person name="DeMaso C."/>
            <person name="Dhargay N."/>
            <person name="Dooley K."/>
            <person name="Dooley E."/>
            <person name="Doricent M."/>
            <person name="Dorje P."/>
            <person name="Dorjee K."/>
            <person name="Dupes A."/>
            <person name="Elong R."/>
            <person name="Falk J."/>
            <person name="Farina A."/>
            <person name="Faro S."/>
            <person name="Ferguson D."/>
            <person name="Fisher S."/>
            <person name="Foley C.D."/>
            <person name="Franke A."/>
            <person name="Friedrich D."/>
            <person name="Gadbois L."/>
            <person name="Gearin G."/>
            <person name="Gearin C.R."/>
            <person name="Giannoukos G."/>
            <person name="Goode T."/>
            <person name="Graham J."/>
            <person name="Grandbois E."/>
            <person name="Grewal S."/>
            <person name="Gyaltsen K."/>
            <person name="Hafez N."/>
            <person name="Hagos B."/>
            <person name="Hall J."/>
            <person name="Henson C."/>
            <person name="Hollinger A."/>
            <person name="Honan T."/>
            <person name="Huard M.D."/>
            <person name="Hughes L."/>
            <person name="Hurhula B."/>
            <person name="Husby M.E."/>
            <person name="Kamat A."/>
            <person name="Kanga B."/>
            <person name="Kashin S."/>
            <person name="Khazanovich D."/>
            <person name="Kisner P."/>
            <person name="Lance K."/>
            <person name="Lara M."/>
            <person name="Lee W."/>
            <person name="Lennon N."/>
            <person name="Letendre F."/>
            <person name="LeVine R."/>
            <person name="Lipovsky A."/>
            <person name="Liu X."/>
            <person name="Liu J."/>
            <person name="Liu S."/>
            <person name="Lokyitsang T."/>
            <person name="Lokyitsang Y."/>
            <person name="Lubonja R."/>
            <person name="Lui A."/>
            <person name="MacDonald P."/>
            <person name="Magnisalis V."/>
            <person name="Maru K."/>
            <person name="Matthews C."/>
            <person name="McCusker W."/>
            <person name="McDonough S."/>
            <person name="Mehta T."/>
            <person name="Meldrim J."/>
            <person name="Meneus L."/>
            <person name="Mihai O."/>
            <person name="Mihalev A."/>
            <person name="Mihova T."/>
            <person name="Mittelman R."/>
            <person name="Mlenga V."/>
            <person name="Montmayeur A."/>
            <person name="Mulrain L."/>
            <person name="Navidi A."/>
            <person name="Naylor J."/>
            <person name="Negash T."/>
            <person name="Nguyen T."/>
            <person name="Nguyen N."/>
            <person name="Nicol R."/>
            <person name="Norbu C."/>
            <person name="Norbu N."/>
            <person name="Novod N."/>
            <person name="O'Neill B."/>
            <person name="Osman S."/>
            <person name="Markiewicz E."/>
            <person name="Oyono O.L."/>
            <person name="Patti C."/>
            <person name="Phunkhang P."/>
            <person name="Pierre F."/>
            <person name="Priest M."/>
            <person name="Raghuraman S."/>
            <person name="Rege F."/>
            <person name="Reyes R."/>
            <person name="Rise C."/>
            <person name="Rogov P."/>
            <person name="Ross K."/>
            <person name="Ryan E."/>
            <person name="Settipalli S."/>
            <person name="Shea T."/>
            <person name="Sherpa N."/>
            <person name="Shi L."/>
            <person name="Shih D."/>
            <person name="Sparrow T."/>
            <person name="Spaulding J."/>
            <person name="Stalker J."/>
            <person name="Stange-Thomann N."/>
            <person name="Stavropoulos S."/>
            <person name="Stone C."/>
            <person name="Strader C."/>
            <person name="Tesfaye S."/>
            <person name="Thomson T."/>
            <person name="Thoulutsang Y."/>
            <person name="Thoulutsang D."/>
            <person name="Topham K."/>
            <person name="Topping I."/>
            <person name="Tsamla T."/>
            <person name="Vassiliev H."/>
            <person name="Vo A."/>
            <person name="Wangchuk T."/>
            <person name="Wangdi T."/>
            <person name="Weiand M."/>
            <person name="Wilkinson J."/>
            <person name="Wilson A."/>
            <person name="Yadav S."/>
            <person name="Young G."/>
            <person name="Yu Q."/>
            <person name="Zembek L."/>
            <person name="Zhong D."/>
            <person name="Zimmer A."/>
            <person name="Zwirko Z."/>
            <person name="Jaffe D.B."/>
            <person name="Alvarez P."/>
            <person name="Brockman W."/>
            <person name="Butler J."/>
            <person name="Chin C."/>
            <person name="Gnerre S."/>
            <person name="Grabherr M."/>
            <person name="Kleber M."/>
            <person name="Mauceli E."/>
            <person name="MacCallum I."/>
        </authorList>
    </citation>
    <scope>NUCLEOTIDE SEQUENCE [LARGE SCALE GENOMIC DNA]</scope>
    <source>
        <strain evidence="10">Tucson 15287-2541.00</strain>
    </source>
</reference>
<feature type="transmembrane region" description="Helical" evidence="7">
    <location>
        <begin position="137"/>
        <end position="164"/>
    </location>
</feature>
<dbReference type="InterPro" id="IPR011701">
    <property type="entry name" value="MFS"/>
</dbReference>